<dbReference type="Gene3D" id="2.60.40.10">
    <property type="entry name" value="Immunoglobulins"/>
    <property type="match status" value="1"/>
</dbReference>
<dbReference type="InterPro" id="IPR013106">
    <property type="entry name" value="Ig_V-set"/>
</dbReference>
<proteinExistence type="predicted"/>
<feature type="domain" description="Ig-like" evidence="4">
    <location>
        <begin position="14"/>
        <end position="94"/>
    </location>
</feature>
<dbReference type="Ensembl" id="ENSACAT00000041067.1">
    <property type="protein sequence ID" value="ENSACAP00000035027.1"/>
    <property type="gene ID" value="ENSACAG00000042989.1"/>
</dbReference>
<accession>A0A803TII7</accession>
<dbReference type="SMART" id="SM00409">
    <property type="entry name" value="IG"/>
    <property type="match status" value="1"/>
</dbReference>
<evidence type="ECO:0000313" key="5">
    <source>
        <dbReference type="Ensembl" id="ENSACAP00000035027.1"/>
    </source>
</evidence>
<reference evidence="5" key="1">
    <citation type="submission" date="2009-12" db="EMBL/GenBank/DDBJ databases">
        <title>The Genome Sequence of Anolis carolinensis (Green Anole Lizard).</title>
        <authorList>
            <consortium name="The Genome Sequencing Platform"/>
            <person name="Di Palma F."/>
            <person name="Alfoldi J."/>
            <person name="Heiman D."/>
            <person name="Young S."/>
            <person name="Grabherr M."/>
            <person name="Johnson J."/>
            <person name="Lander E.S."/>
            <person name="Lindblad-Toh K."/>
        </authorList>
    </citation>
    <scope>NUCLEOTIDE SEQUENCE [LARGE SCALE GENOMIC DNA]</scope>
    <source>
        <strain evidence="5">JBL SC #1</strain>
    </source>
</reference>
<keyword evidence="2" id="KW-1064">Adaptive immunity</keyword>
<dbReference type="AlphaFoldDB" id="A0A803TII7"/>
<dbReference type="GO" id="GO:0003823">
    <property type="term" value="F:antigen binding"/>
    <property type="evidence" value="ECO:0000318"/>
    <property type="project" value="GO_Central"/>
</dbReference>
<dbReference type="GO" id="GO:0019814">
    <property type="term" value="C:immunoglobulin complex"/>
    <property type="evidence" value="ECO:0007669"/>
    <property type="project" value="UniProtKB-KW"/>
</dbReference>
<dbReference type="InterPro" id="IPR036179">
    <property type="entry name" value="Ig-like_dom_sf"/>
</dbReference>
<dbReference type="InterPro" id="IPR013783">
    <property type="entry name" value="Ig-like_fold"/>
</dbReference>
<dbReference type="SUPFAM" id="SSF48726">
    <property type="entry name" value="Immunoglobulin"/>
    <property type="match status" value="1"/>
</dbReference>
<dbReference type="InterPro" id="IPR050199">
    <property type="entry name" value="IgHV"/>
</dbReference>
<keyword evidence="3" id="KW-1280">Immunoglobulin</keyword>
<dbReference type="PANTHER" id="PTHR23266">
    <property type="entry name" value="IMMUNOGLOBULIN HEAVY CHAIN"/>
    <property type="match status" value="1"/>
</dbReference>
<dbReference type="Proteomes" id="UP000001646">
    <property type="component" value="Unplaced"/>
</dbReference>
<sequence>QTLTETGGGVKKPGETLWLTCTVSGFSLTSYARLEWVAAIWSNGSPFYNSALQNRIAITKDNSKNQVFLYWTSLTPDDTAIYYCARDTLKETASGGLKPIWSGWTVTCL</sequence>
<reference evidence="5" key="3">
    <citation type="submission" date="2025-09" db="UniProtKB">
        <authorList>
            <consortium name="Ensembl"/>
        </authorList>
    </citation>
    <scope>IDENTIFICATION</scope>
</reference>
<dbReference type="SMART" id="SM00406">
    <property type="entry name" value="IGv"/>
    <property type="match status" value="1"/>
</dbReference>
<organism evidence="5 6">
    <name type="scientific">Anolis carolinensis</name>
    <name type="common">Green anole</name>
    <name type="synonym">American chameleon</name>
    <dbReference type="NCBI Taxonomy" id="28377"/>
    <lineage>
        <taxon>Eukaryota</taxon>
        <taxon>Metazoa</taxon>
        <taxon>Chordata</taxon>
        <taxon>Craniata</taxon>
        <taxon>Vertebrata</taxon>
        <taxon>Euteleostomi</taxon>
        <taxon>Lepidosauria</taxon>
        <taxon>Squamata</taxon>
        <taxon>Bifurcata</taxon>
        <taxon>Unidentata</taxon>
        <taxon>Episquamata</taxon>
        <taxon>Toxicofera</taxon>
        <taxon>Iguania</taxon>
        <taxon>Dactyloidae</taxon>
        <taxon>Anolis</taxon>
    </lineage>
</organism>
<dbReference type="InParanoid" id="A0A803TII7"/>
<dbReference type="GO" id="GO:0005576">
    <property type="term" value="C:extracellular region"/>
    <property type="evidence" value="ECO:0007669"/>
    <property type="project" value="UniProtKB-ARBA"/>
</dbReference>
<evidence type="ECO:0000256" key="1">
    <source>
        <dbReference type="ARBA" id="ARBA00022859"/>
    </source>
</evidence>
<reference evidence="5" key="2">
    <citation type="submission" date="2025-08" db="UniProtKB">
        <authorList>
            <consortium name="Ensembl"/>
        </authorList>
    </citation>
    <scope>IDENTIFICATION</scope>
</reference>
<keyword evidence="1" id="KW-0391">Immunity</keyword>
<protein>
    <recommendedName>
        <fullName evidence="4">Ig-like domain-containing protein</fullName>
    </recommendedName>
</protein>
<dbReference type="InterPro" id="IPR007110">
    <property type="entry name" value="Ig-like_dom"/>
</dbReference>
<dbReference type="GeneTree" id="ENSGT01150000287008"/>
<evidence type="ECO:0000313" key="6">
    <source>
        <dbReference type="Proteomes" id="UP000001646"/>
    </source>
</evidence>
<evidence type="ECO:0000256" key="3">
    <source>
        <dbReference type="ARBA" id="ARBA00043265"/>
    </source>
</evidence>
<evidence type="ECO:0000259" key="4">
    <source>
        <dbReference type="PROSITE" id="PS50835"/>
    </source>
</evidence>
<name>A0A803TII7_ANOCA</name>
<dbReference type="PROSITE" id="PS50835">
    <property type="entry name" value="IG_LIKE"/>
    <property type="match status" value="1"/>
</dbReference>
<dbReference type="InterPro" id="IPR003599">
    <property type="entry name" value="Ig_sub"/>
</dbReference>
<dbReference type="GO" id="GO:0016064">
    <property type="term" value="P:immunoglobulin mediated immune response"/>
    <property type="evidence" value="ECO:0000318"/>
    <property type="project" value="GO_Central"/>
</dbReference>
<evidence type="ECO:0000256" key="2">
    <source>
        <dbReference type="ARBA" id="ARBA00023130"/>
    </source>
</evidence>
<keyword evidence="6" id="KW-1185">Reference proteome</keyword>